<dbReference type="WBParaSite" id="Hba_14511">
    <property type="protein sequence ID" value="Hba_14511"/>
    <property type="gene ID" value="Hba_14511"/>
</dbReference>
<protein>
    <submittedName>
        <fullName evidence="3">Secreted protein</fullName>
    </submittedName>
</protein>
<accession>A0A1I7XA91</accession>
<evidence type="ECO:0000313" key="2">
    <source>
        <dbReference type="Proteomes" id="UP000095283"/>
    </source>
</evidence>
<sequence length="102" mass="11813">MSIHTMIFLIIVLCIYSIQVDPSPPSFAEKEIGDDYINITFHPSKFDEEVRERRPVGNTFYVQYREADTAEWKQIPQNGQYVPQKTLMPAERPEKGSTSTFV</sequence>
<keyword evidence="1" id="KW-0732">Signal</keyword>
<name>A0A1I7XA91_HETBA</name>
<dbReference type="Proteomes" id="UP000095283">
    <property type="component" value="Unplaced"/>
</dbReference>
<proteinExistence type="predicted"/>
<reference evidence="3" key="1">
    <citation type="submission" date="2016-11" db="UniProtKB">
        <authorList>
            <consortium name="WormBaseParasite"/>
        </authorList>
    </citation>
    <scope>IDENTIFICATION</scope>
</reference>
<organism evidence="2 3">
    <name type="scientific">Heterorhabditis bacteriophora</name>
    <name type="common">Entomopathogenic nematode worm</name>
    <dbReference type="NCBI Taxonomy" id="37862"/>
    <lineage>
        <taxon>Eukaryota</taxon>
        <taxon>Metazoa</taxon>
        <taxon>Ecdysozoa</taxon>
        <taxon>Nematoda</taxon>
        <taxon>Chromadorea</taxon>
        <taxon>Rhabditida</taxon>
        <taxon>Rhabditina</taxon>
        <taxon>Rhabditomorpha</taxon>
        <taxon>Strongyloidea</taxon>
        <taxon>Heterorhabditidae</taxon>
        <taxon>Heterorhabditis</taxon>
    </lineage>
</organism>
<evidence type="ECO:0000313" key="3">
    <source>
        <dbReference type="WBParaSite" id="Hba_14511"/>
    </source>
</evidence>
<feature type="signal peptide" evidence="1">
    <location>
        <begin position="1"/>
        <end position="22"/>
    </location>
</feature>
<feature type="chain" id="PRO_5009311127" evidence="1">
    <location>
        <begin position="23"/>
        <end position="102"/>
    </location>
</feature>
<keyword evidence="2" id="KW-1185">Reference proteome</keyword>
<dbReference type="AlphaFoldDB" id="A0A1I7XA91"/>
<evidence type="ECO:0000256" key="1">
    <source>
        <dbReference type="SAM" id="SignalP"/>
    </source>
</evidence>